<dbReference type="Proteomes" id="UP000019753">
    <property type="component" value="Unassembled WGS sequence"/>
</dbReference>
<evidence type="ECO:0000256" key="10">
    <source>
        <dbReference type="SAM" id="Phobius"/>
    </source>
</evidence>
<comment type="subcellular location">
    <subcellularLocation>
        <location evidence="1">Cell inner membrane</location>
        <topology evidence="1">Multi-pass membrane protein</topology>
    </subcellularLocation>
    <subcellularLocation>
        <location evidence="9">Cell membrane</location>
        <topology evidence="9">Multi-pass membrane protein</topology>
    </subcellularLocation>
</comment>
<keyword evidence="6 10" id="KW-1133">Transmembrane helix</keyword>
<keyword evidence="5 9" id="KW-0812">Transmembrane</keyword>
<feature type="transmembrane region" description="Helical" evidence="10">
    <location>
        <begin position="99"/>
        <end position="117"/>
    </location>
</feature>
<feature type="transmembrane region" description="Helical" evidence="10">
    <location>
        <begin position="124"/>
        <end position="146"/>
    </location>
</feature>
<keyword evidence="9" id="KW-0808">Transferase</keyword>
<dbReference type="PRINTS" id="PR00864">
    <property type="entry name" value="PREPILNPTASE"/>
</dbReference>
<gene>
    <name evidence="13" type="ORF">N866_10830</name>
</gene>
<keyword evidence="14" id="KW-1185">Reference proteome</keyword>
<keyword evidence="4" id="KW-0997">Cell inner membrane</keyword>
<protein>
    <recommendedName>
        <fullName evidence="9">Prepilin leader peptidase/N-methyltransferase</fullName>
        <ecNumber evidence="9">2.1.1.-</ecNumber>
        <ecNumber evidence="9">3.4.23.43</ecNumber>
    </recommendedName>
</protein>
<dbReference type="GO" id="GO:0008168">
    <property type="term" value="F:methyltransferase activity"/>
    <property type="evidence" value="ECO:0007669"/>
    <property type="project" value="UniProtKB-KW"/>
</dbReference>
<evidence type="ECO:0000256" key="1">
    <source>
        <dbReference type="ARBA" id="ARBA00004429"/>
    </source>
</evidence>
<evidence type="ECO:0000256" key="5">
    <source>
        <dbReference type="ARBA" id="ARBA00022692"/>
    </source>
</evidence>
<dbReference type="PANTHER" id="PTHR30487:SF0">
    <property type="entry name" value="PREPILIN LEADER PEPTIDASE_N-METHYLTRANSFERASE-RELATED"/>
    <property type="match status" value="1"/>
</dbReference>
<evidence type="ECO:0000256" key="2">
    <source>
        <dbReference type="ARBA" id="ARBA00005801"/>
    </source>
</evidence>
<dbReference type="Pfam" id="PF01478">
    <property type="entry name" value="Peptidase_A24"/>
    <property type="match status" value="1"/>
</dbReference>
<dbReference type="InterPro" id="IPR014032">
    <property type="entry name" value="Peptidase_A24A_bac"/>
</dbReference>
<dbReference type="Pfam" id="PF06750">
    <property type="entry name" value="A24_N_bact"/>
    <property type="match status" value="1"/>
</dbReference>
<evidence type="ECO:0000313" key="14">
    <source>
        <dbReference type="Proteomes" id="UP000019753"/>
    </source>
</evidence>
<name>A0A021VWP3_9CELL</name>
<sequence length="259" mass="27039">MHVITTAVLGLLVGSFLNVVVWRVPRGESVVRPPSACPACSRPIRRRDNVPVVSWLLLRGRCRDCSAPISARYPLVEAATAAAFALVAWRLGATWELPAYLWLTGACVALVLIDLDVHRLPDAIVLPSYPVVVWLLVVATLAPSGAAEWGDLARAGAGGAILFAAYFVMAVAYPGGMGFGDVKLAGLLGVGLAWLGWGSLVVGGFAAFLLGGLYSLGLLALRRAGRGTGIPFGPWMVAGGAVGVAVGEPLWRAYLGLLT</sequence>
<dbReference type="PANTHER" id="PTHR30487">
    <property type="entry name" value="TYPE 4 PREPILIN-LIKE PROTEINS LEADER PEPTIDE-PROCESSING ENZYME"/>
    <property type="match status" value="1"/>
</dbReference>
<dbReference type="GO" id="GO:0005886">
    <property type="term" value="C:plasma membrane"/>
    <property type="evidence" value="ECO:0007669"/>
    <property type="project" value="UniProtKB-SubCell"/>
</dbReference>
<evidence type="ECO:0000256" key="7">
    <source>
        <dbReference type="ARBA" id="ARBA00023136"/>
    </source>
</evidence>
<feature type="domain" description="Prepilin peptidase A24 N-terminal" evidence="12">
    <location>
        <begin position="8"/>
        <end position="90"/>
    </location>
</feature>
<dbReference type="RefSeq" id="WP_034223336.1">
    <property type="nucleotide sequence ID" value="NZ_AXCW01000032.1"/>
</dbReference>
<evidence type="ECO:0000313" key="13">
    <source>
        <dbReference type="EMBL" id="EYR64430.1"/>
    </source>
</evidence>
<evidence type="ECO:0000256" key="9">
    <source>
        <dbReference type="RuleBase" id="RU003794"/>
    </source>
</evidence>
<evidence type="ECO:0000256" key="8">
    <source>
        <dbReference type="RuleBase" id="RU003793"/>
    </source>
</evidence>
<keyword evidence="9" id="KW-0511">Multifunctional enzyme</keyword>
<dbReference type="AlphaFoldDB" id="A0A021VWP3"/>
<dbReference type="InterPro" id="IPR010627">
    <property type="entry name" value="Prepilin_pept_A24_N"/>
</dbReference>
<keyword evidence="3" id="KW-1003">Cell membrane</keyword>
<comment type="catalytic activity">
    <reaction evidence="9">
        <text>Typically cleaves a -Gly-|-Phe- bond to release an N-terminal, basic peptide of 5-8 residues from type IV prepilin, and then N-methylates the new N-terminal amino group, the methyl donor being S-adenosyl-L-methionine.</text>
        <dbReference type="EC" id="3.4.23.43"/>
    </reaction>
</comment>
<keyword evidence="9" id="KW-0378">Hydrolase</keyword>
<dbReference type="OrthoDB" id="2087435at2"/>
<dbReference type="EMBL" id="AXCW01000032">
    <property type="protein sequence ID" value="EYR64430.1"/>
    <property type="molecule type" value="Genomic_DNA"/>
</dbReference>
<dbReference type="EC" id="3.4.23.43" evidence="9"/>
<evidence type="ECO:0000256" key="3">
    <source>
        <dbReference type="ARBA" id="ARBA00022475"/>
    </source>
</evidence>
<dbReference type="GO" id="GO:0006465">
    <property type="term" value="P:signal peptide processing"/>
    <property type="evidence" value="ECO:0007669"/>
    <property type="project" value="TreeGrafter"/>
</dbReference>
<evidence type="ECO:0000259" key="11">
    <source>
        <dbReference type="Pfam" id="PF01478"/>
    </source>
</evidence>
<dbReference type="InterPro" id="IPR050882">
    <property type="entry name" value="Prepilin_peptidase/N-MTase"/>
</dbReference>
<dbReference type="GO" id="GO:0004190">
    <property type="term" value="F:aspartic-type endopeptidase activity"/>
    <property type="evidence" value="ECO:0007669"/>
    <property type="project" value="UniProtKB-EC"/>
</dbReference>
<feature type="transmembrane region" description="Helical" evidence="10">
    <location>
        <begin position="152"/>
        <end position="173"/>
    </location>
</feature>
<feature type="transmembrane region" description="Helical" evidence="10">
    <location>
        <begin position="232"/>
        <end position="251"/>
    </location>
</feature>
<reference evidence="13 14" key="1">
    <citation type="submission" date="2014-01" db="EMBL/GenBank/DDBJ databases">
        <title>Actinotalea ferrariae CF5-4.</title>
        <authorList>
            <person name="Chen F."/>
            <person name="Li Y."/>
            <person name="Wang G."/>
        </authorList>
    </citation>
    <scope>NUCLEOTIDE SEQUENCE [LARGE SCALE GENOMIC DNA]</scope>
    <source>
        <strain evidence="13 14">CF5-4</strain>
    </source>
</reference>
<evidence type="ECO:0000256" key="4">
    <source>
        <dbReference type="ARBA" id="ARBA00022519"/>
    </source>
</evidence>
<feature type="transmembrane region" description="Helical" evidence="10">
    <location>
        <begin position="6"/>
        <end position="24"/>
    </location>
</feature>
<keyword evidence="9" id="KW-0489">Methyltransferase</keyword>
<comment type="function">
    <text evidence="9">Plays an essential role in type IV pili and type II pseudopili formation by proteolytically removing the leader sequence from substrate proteins and subsequently monomethylating the alpha-amino group of the newly exposed N-terminal phenylalanine.</text>
</comment>
<feature type="domain" description="Prepilin type IV endopeptidase peptidase" evidence="11">
    <location>
        <begin position="103"/>
        <end position="216"/>
    </location>
</feature>
<keyword evidence="9" id="KW-0645">Protease</keyword>
<evidence type="ECO:0000259" key="12">
    <source>
        <dbReference type="Pfam" id="PF06750"/>
    </source>
</evidence>
<feature type="transmembrane region" description="Helical" evidence="10">
    <location>
        <begin position="185"/>
        <end position="212"/>
    </location>
</feature>
<organism evidence="13 14">
    <name type="scientific">Actinotalea ferrariae CF5-4</name>
    <dbReference type="NCBI Taxonomy" id="948458"/>
    <lineage>
        <taxon>Bacteria</taxon>
        <taxon>Bacillati</taxon>
        <taxon>Actinomycetota</taxon>
        <taxon>Actinomycetes</taxon>
        <taxon>Micrococcales</taxon>
        <taxon>Cellulomonadaceae</taxon>
        <taxon>Actinotalea</taxon>
    </lineage>
</organism>
<dbReference type="GO" id="GO:0032259">
    <property type="term" value="P:methylation"/>
    <property type="evidence" value="ECO:0007669"/>
    <property type="project" value="UniProtKB-KW"/>
</dbReference>
<accession>A0A021VWP3</accession>
<comment type="similarity">
    <text evidence="2 8">Belongs to the peptidase A24 family.</text>
</comment>
<proteinExistence type="inferred from homology"/>
<dbReference type="EC" id="2.1.1.-" evidence="9"/>
<comment type="caution">
    <text evidence="13">The sequence shown here is derived from an EMBL/GenBank/DDBJ whole genome shotgun (WGS) entry which is preliminary data.</text>
</comment>
<keyword evidence="7 10" id="KW-0472">Membrane</keyword>
<dbReference type="InterPro" id="IPR000045">
    <property type="entry name" value="Prepilin_IV_endopep_pep"/>
</dbReference>
<evidence type="ECO:0000256" key="6">
    <source>
        <dbReference type="ARBA" id="ARBA00022989"/>
    </source>
</evidence>